<evidence type="ECO:0000313" key="3">
    <source>
        <dbReference type="EMBL" id="SKB46045.1"/>
    </source>
</evidence>
<dbReference type="Pfam" id="PF01266">
    <property type="entry name" value="DAO"/>
    <property type="match status" value="1"/>
</dbReference>
<dbReference type="PANTHER" id="PTHR13847:SF287">
    <property type="entry name" value="FAD-DEPENDENT OXIDOREDUCTASE DOMAIN-CONTAINING PROTEIN 1"/>
    <property type="match status" value="1"/>
</dbReference>
<organism evidence="3 4">
    <name type="scientific">Sphingopyxis flava</name>
    <dbReference type="NCBI Taxonomy" id="1507287"/>
    <lineage>
        <taxon>Bacteria</taxon>
        <taxon>Pseudomonadati</taxon>
        <taxon>Pseudomonadota</taxon>
        <taxon>Alphaproteobacteria</taxon>
        <taxon>Sphingomonadales</taxon>
        <taxon>Sphingomonadaceae</taxon>
        <taxon>Sphingopyxis</taxon>
    </lineage>
</organism>
<evidence type="ECO:0000256" key="1">
    <source>
        <dbReference type="ARBA" id="ARBA00023002"/>
    </source>
</evidence>
<feature type="domain" description="FAD dependent oxidoreductase" evidence="2">
    <location>
        <begin position="36"/>
        <end position="377"/>
    </location>
</feature>
<dbReference type="Proteomes" id="UP000190044">
    <property type="component" value="Unassembled WGS sequence"/>
</dbReference>
<name>A0A1T5BFW6_9SPHN</name>
<gene>
    <name evidence="3" type="ORF">SAMN06295937_1006154</name>
</gene>
<dbReference type="GO" id="GO:0005737">
    <property type="term" value="C:cytoplasm"/>
    <property type="evidence" value="ECO:0007669"/>
    <property type="project" value="TreeGrafter"/>
</dbReference>
<dbReference type="AlphaFoldDB" id="A0A1T5BFW6"/>
<dbReference type="SUPFAM" id="SSF51905">
    <property type="entry name" value="FAD/NAD(P)-binding domain"/>
    <property type="match status" value="1"/>
</dbReference>
<evidence type="ECO:0000313" key="4">
    <source>
        <dbReference type="Proteomes" id="UP000190044"/>
    </source>
</evidence>
<dbReference type="EMBL" id="FUYP01000006">
    <property type="protein sequence ID" value="SKB46045.1"/>
    <property type="molecule type" value="Genomic_DNA"/>
</dbReference>
<evidence type="ECO:0000259" key="2">
    <source>
        <dbReference type="Pfam" id="PF01266"/>
    </source>
</evidence>
<dbReference type="Gene3D" id="3.30.9.10">
    <property type="entry name" value="D-Amino Acid Oxidase, subunit A, domain 2"/>
    <property type="match status" value="1"/>
</dbReference>
<keyword evidence="1" id="KW-0560">Oxidoreductase</keyword>
<dbReference type="PANTHER" id="PTHR13847">
    <property type="entry name" value="SARCOSINE DEHYDROGENASE-RELATED"/>
    <property type="match status" value="1"/>
</dbReference>
<reference evidence="4" key="1">
    <citation type="submission" date="2017-02" db="EMBL/GenBank/DDBJ databases">
        <authorList>
            <person name="Varghese N."/>
            <person name="Submissions S."/>
        </authorList>
    </citation>
    <scope>NUCLEOTIDE SEQUENCE [LARGE SCALE GENOMIC DNA]</scope>
    <source>
        <strain evidence="4">R11H</strain>
    </source>
</reference>
<proteinExistence type="predicted"/>
<protein>
    <submittedName>
        <fullName evidence="3">D-arginine dehydrogenase</fullName>
    </submittedName>
</protein>
<dbReference type="InterPro" id="IPR006076">
    <property type="entry name" value="FAD-dep_OxRdtase"/>
</dbReference>
<accession>A0A1T5BFW6</accession>
<dbReference type="GO" id="GO:0016491">
    <property type="term" value="F:oxidoreductase activity"/>
    <property type="evidence" value="ECO:0007669"/>
    <property type="project" value="UniProtKB-KW"/>
</dbReference>
<keyword evidence="4" id="KW-1185">Reference proteome</keyword>
<sequence>MAYQSVTMLTAATRLAFPARGDMRLGMSDAPTHATDILIVGAGIAGASLAAALAPHRQIVMIEAEDRPGVHATGRSAAFWHESYGGVGIQPLSAASYAALAHPPADLSDRPFLTPRAALTIGRREEREAVDAFTGAFAAKGVDVVRLGTAEMREKVPGIRSDWTEAAYEAACSDIDVAALHAAYLRAAKRAGAMLVPRARLVAASRRRGRWHVETGRGEMIADVIVNAAGAWADGVAAACGVEPLAIQPYRRTVLQVRLGVPVPAALPLIVHVGGQFYFKGESEGRIWLSPHDETPSEPCDAAPEEIDVALAIERLQGAVDWPVAAVERKWAGLRSFAPDRLPVFGADPREPAFIWCAGQGGFGIQTSPAISALLAAQLGAPAPGGAIGAVDPRPYAPGRFS</sequence>
<dbReference type="Gene3D" id="3.50.50.60">
    <property type="entry name" value="FAD/NAD(P)-binding domain"/>
    <property type="match status" value="1"/>
</dbReference>
<dbReference type="InterPro" id="IPR036188">
    <property type="entry name" value="FAD/NAD-bd_sf"/>
</dbReference>